<dbReference type="PANTHER" id="PTHR24092:SF150">
    <property type="entry name" value="PHOSPHOLIPID-TRANSPORTING ATPASE"/>
    <property type="match status" value="1"/>
</dbReference>
<dbReference type="Pfam" id="PF16209">
    <property type="entry name" value="PhoLip_ATPase_N"/>
    <property type="match status" value="1"/>
</dbReference>
<dbReference type="InterPro" id="IPR023298">
    <property type="entry name" value="ATPase_P-typ_TM_dom_sf"/>
</dbReference>
<dbReference type="PANTHER" id="PTHR24092">
    <property type="entry name" value="PROBABLE PHOSPHOLIPID-TRANSPORTING ATPASE"/>
    <property type="match status" value="1"/>
</dbReference>
<keyword evidence="2" id="KW-0472">Membrane</keyword>
<protein>
    <submittedName>
        <fullName evidence="4">P-type ATPase</fullName>
    </submittedName>
</protein>
<dbReference type="OrthoDB" id="377733at2759"/>
<feature type="transmembrane region" description="Helical" evidence="2">
    <location>
        <begin position="157"/>
        <end position="172"/>
    </location>
</feature>
<keyword evidence="2" id="KW-1133">Transmembrane helix</keyword>
<evidence type="ECO:0000256" key="2">
    <source>
        <dbReference type="SAM" id="Phobius"/>
    </source>
</evidence>
<dbReference type="AlphaFoldDB" id="X6MPM6"/>
<keyword evidence="5" id="KW-1185">Reference proteome</keyword>
<feature type="compositionally biased region" description="Polar residues" evidence="1">
    <location>
        <begin position="21"/>
        <end position="32"/>
    </location>
</feature>
<evidence type="ECO:0000256" key="1">
    <source>
        <dbReference type="SAM" id="MobiDB-lite"/>
    </source>
</evidence>
<sequence>MATNKVDSDSEEDRFDASKLMKTTRTEQTSGGTDRGEYDPNKETMGLTPTQKTRARTKSDDLTEIDSYYLLINDPSFLKNSDYVYPNNVIVSSKYTLVTFVPLNLFEQFRRIANIYFLMIIGIQTIPGITPFSVWTSVTPLVFILLVGAIKDGLEDYVKNIIIIIIIIFFFFF</sequence>
<gene>
    <name evidence="4" type="ORF">RFI_21554</name>
</gene>
<evidence type="ECO:0000313" key="5">
    <source>
        <dbReference type="Proteomes" id="UP000023152"/>
    </source>
</evidence>
<organism evidence="4 5">
    <name type="scientific">Reticulomyxa filosa</name>
    <dbReference type="NCBI Taxonomy" id="46433"/>
    <lineage>
        <taxon>Eukaryota</taxon>
        <taxon>Sar</taxon>
        <taxon>Rhizaria</taxon>
        <taxon>Retaria</taxon>
        <taxon>Foraminifera</taxon>
        <taxon>Monothalamids</taxon>
        <taxon>Reticulomyxidae</taxon>
        <taxon>Reticulomyxa</taxon>
    </lineage>
</organism>
<dbReference type="Proteomes" id="UP000023152">
    <property type="component" value="Unassembled WGS sequence"/>
</dbReference>
<evidence type="ECO:0000259" key="3">
    <source>
        <dbReference type="Pfam" id="PF16209"/>
    </source>
</evidence>
<dbReference type="GO" id="GO:0045332">
    <property type="term" value="P:phospholipid translocation"/>
    <property type="evidence" value="ECO:0007669"/>
    <property type="project" value="TreeGrafter"/>
</dbReference>
<dbReference type="SUPFAM" id="SSF81665">
    <property type="entry name" value="Calcium ATPase, transmembrane domain M"/>
    <property type="match status" value="1"/>
</dbReference>
<keyword evidence="2" id="KW-0812">Transmembrane</keyword>
<dbReference type="EMBL" id="ASPP01018785">
    <property type="protein sequence ID" value="ETO15809.1"/>
    <property type="molecule type" value="Genomic_DNA"/>
</dbReference>
<feature type="domain" description="P-type ATPase N-terminal" evidence="3">
    <location>
        <begin position="72"/>
        <end position="137"/>
    </location>
</feature>
<feature type="region of interest" description="Disordered" evidence="1">
    <location>
        <begin position="1"/>
        <end position="58"/>
    </location>
</feature>
<evidence type="ECO:0000313" key="4">
    <source>
        <dbReference type="EMBL" id="ETO15809.1"/>
    </source>
</evidence>
<name>X6MPM6_RETFI</name>
<proteinExistence type="predicted"/>
<comment type="caution">
    <text evidence="4">The sequence shown here is derived from an EMBL/GenBank/DDBJ whole genome shotgun (WGS) entry which is preliminary data.</text>
</comment>
<accession>X6MPM6</accession>
<dbReference type="GO" id="GO:0005886">
    <property type="term" value="C:plasma membrane"/>
    <property type="evidence" value="ECO:0007669"/>
    <property type="project" value="TreeGrafter"/>
</dbReference>
<dbReference type="InterPro" id="IPR032631">
    <property type="entry name" value="P-type_ATPase_N"/>
</dbReference>
<reference evidence="4 5" key="1">
    <citation type="journal article" date="2013" name="Curr. Biol.">
        <title>The Genome of the Foraminiferan Reticulomyxa filosa.</title>
        <authorList>
            <person name="Glockner G."/>
            <person name="Hulsmann N."/>
            <person name="Schleicher M."/>
            <person name="Noegel A.A."/>
            <person name="Eichinger L."/>
            <person name="Gallinger C."/>
            <person name="Pawlowski J."/>
            <person name="Sierra R."/>
            <person name="Euteneuer U."/>
            <person name="Pillet L."/>
            <person name="Moustafa A."/>
            <person name="Platzer M."/>
            <person name="Groth M."/>
            <person name="Szafranski K."/>
            <person name="Schliwa M."/>
        </authorList>
    </citation>
    <scope>NUCLEOTIDE SEQUENCE [LARGE SCALE GENOMIC DNA]</scope>
</reference>
<dbReference type="GO" id="GO:0140326">
    <property type="term" value="F:ATPase-coupled intramembrane lipid transporter activity"/>
    <property type="evidence" value="ECO:0007669"/>
    <property type="project" value="TreeGrafter"/>
</dbReference>